<organism evidence="2 3">
    <name type="scientific">Byssothecium circinans</name>
    <dbReference type="NCBI Taxonomy" id="147558"/>
    <lineage>
        <taxon>Eukaryota</taxon>
        <taxon>Fungi</taxon>
        <taxon>Dikarya</taxon>
        <taxon>Ascomycota</taxon>
        <taxon>Pezizomycotina</taxon>
        <taxon>Dothideomycetes</taxon>
        <taxon>Pleosporomycetidae</taxon>
        <taxon>Pleosporales</taxon>
        <taxon>Massarineae</taxon>
        <taxon>Massarinaceae</taxon>
        <taxon>Byssothecium</taxon>
    </lineage>
</organism>
<protein>
    <recommendedName>
        <fullName evidence="1">Aldehyde dehydrogenase domain-containing protein</fullName>
    </recommendedName>
</protein>
<dbReference type="InterPro" id="IPR016161">
    <property type="entry name" value="Ald_DH/histidinol_DH"/>
</dbReference>
<evidence type="ECO:0000259" key="1">
    <source>
        <dbReference type="Pfam" id="PF00171"/>
    </source>
</evidence>
<dbReference type="SUPFAM" id="SSF53720">
    <property type="entry name" value="ALDH-like"/>
    <property type="match status" value="1"/>
</dbReference>
<dbReference type="PANTHER" id="PTHR43111:SF1">
    <property type="entry name" value="ALDEHYDE DEHYDROGENASE B-RELATED"/>
    <property type="match status" value="1"/>
</dbReference>
<dbReference type="InterPro" id="IPR016162">
    <property type="entry name" value="Ald_DH_N"/>
</dbReference>
<dbReference type="Pfam" id="PF00171">
    <property type="entry name" value="Aldedh"/>
    <property type="match status" value="1"/>
</dbReference>
<dbReference type="Gene3D" id="3.40.605.10">
    <property type="entry name" value="Aldehyde Dehydrogenase, Chain A, domain 1"/>
    <property type="match status" value="1"/>
</dbReference>
<feature type="domain" description="Aldehyde dehydrogenase" evidence="1">
    <location>
        <begin position="33"/>
        <end position="140"/>
    </location>
</feature>
<dbReference type="Proteomes" id="UP000800035">
    <property type="component" value="Unassembled WGS sequence"/>
</dbReference>
<dbReference type="EMBL" id="ML976979">
    <property type="protein sequence ID" value="KAF1962604.1"/>
    <property type="molecule type" value="Genomic_DNA"/>
</dbReference>
<gene>
    <name evidence="2" type="ORF">CC80DRAFT_542911</name>
</gene>
<dbReference type="PANTHER" id="PTHR43111">
    <property type="entry name" value="ALDEHYDE DEHYDROGENASE B-RELATED"/>
    <property type="match status" value="1"/>
</dbReference>
<name>A0A6A5UD40_9PLEO</name>
<proteinExistence type="predicted"/>
<keyword evidence="3" id="KW-1185">Reference proteome</keyword>
<evidence type="ECO:0000313" key="2">
    <source>
        <dbReference type="EMBL" id="KAF1962604.1"/>
    </source>
</evidence>
<dbReference type="InterPro" id="IPR015590">
    <property type="entry name" value="Aldehyde_DH_dom"/>
</dbReference>
<dbReference type="AlphaFoldDB" id="A0A6A5UD40"/>
<evidence type="ECO:0000313" key="3">
    <source>
        <dbReference type="Proteomes" id="UP000800035"/>
    </source>
</evidence>
<dbReference type="OrthoDB" id="5596991at2759"/>
<dbReference type="GO" id="GO:0016491">
    <property type="term" value="F:oxidoreductase activity"/>
    <property type="evidence" value="ECO:0007669"/>
    <property type="project" value="InterPro"/>
</dbReference>
<reference evidence="2" key="1">
    <citation type="journal article" date="2020" name="Stud. Mycol.">
        <title>101 Dothideomycetes genomes: a test case for predicting lifestyles and emergence of pathogens.</title>
        <authorList>
            <person name="Haridas S."/>
            <person name="Albert R."/>
            <person name="Binder M."/>
            <person name="Bloem J."/>
            <person name="Labutti K."/>
            <person name="Salamov A."/>
            <person name="Andreopoulos B."/>
            <person name="Baker S."/>
            <person name="Barry K."/>
            <person name="Bills G."/>
            <person name="Bluhm B."/>
            <person name="Cannon C."/>
            <person name="Castanera R."/>
            <person name="Culley D."/>
            <person name="Daum C."/>
            <person name="Ezra D."/>
            <person name="Gonzalez J."/>
            <person name="Henrissat B."/>
            <person name="Kuo A."/>
            <person name="Liang C."/>
            <person name="Lipzen A."/>
            <person name="Lutzoni F."/>
            <person name="Magnuson J."/>
            <person name="Mondo S."/>
            <person name="Nolan M."/>
            <person name="Ohm R."/>
            <person name="Pangilinan J."/>
            <person name="Park H.-J."/>
            <person name="Ramirez L."/>
            <person name="Alfaro M."/>
            <person name="Sun H."/>
            <person name="Tritt A."/>
            <person name="Yoshinaga Y."/>
            <person name="Zwiers L.-H."/>
            <person name="Turgeon B."/>
            <person name="Goodwin S."/>
            <person name="Spatafora J."/>
            <person name="Crous P."/>
            <person name="Grigoriev I."/>
        </authorList>
    </citation>
    <scope>NUCLEOTIDE SEQUENCE</scope>
    <source>
        <strain evidence="2">CBS 675.92</strain>
    </source>
</reference>
<accession>A0A6A5UD40</accession>
<sequence>MANSTTPDAVIVDLLGTARTARCHNGFFCQQQLKFLHDVLRSNVDHLRDAIKQDTKVTDAEATTEVAAVLDIVKEHYTSIDPKQELEDEYRVARGKNALDRSVPWGVVYIEPDLGHTASFSVLSATTAALAAGNCVALKLDNNLQSLPSFSEPSSPDSATIRLINLGVVN</sequence>